<comment type="caution">
    <text evidence="6">The sequence shown here is derived from an EMBL/GenBank/DDBJ whole genome shotgun (WGS) entry which is preliminary data.</text>
</comment>
<sequence>MIPSGPFEVNTYLVYDDENSERPGFIIDPGGQESKIDNLIKENDINLKFILNTHCHIDHVAMVNYFKKKYSIPLYANENEQSIIDNLKEQADYLGFDFSGESISIDKKLDENEKINIGGINIRTIFTPGHSPGSTSFLVNNRFLFSGDTLFRQTIGRTDLFGGDSEKIISSIKNKLFKLNDEINVFPGHGRETTIGYEKKNNPYFL</sequence>
<comment type="cofactor">
    <cofactor evidence="1">
        <name>Zn(2+)</name>
        <dbReference type="ChEBI" id="CHEBI:29105"/>
    </cofactor>
</comment>
<reference evidence="6 7" key="1">
    <citation type="journal article" date="2019" name="ISME J.">
        <title>Insights into ecological role of a new deltaproteobacterial order Candidatus Acidulodesulfobacterales by metagenomics and metatranscriptomics.</title>
        <authorList>
            <person name="Tan S."/>
            <person name="Liu J."/>
            <person name="Fang Y."/>
            <person name="Hedlund B.P."/>
            <person name="Lian Z.H."/>
            <person name="Huang L.Y."/>
            <person name="Li J.T."/>
            <person name="Huang L.N."/>
            <person name="Li W.J."/>
            <person name="Jiang H.C."/>
            <person name="Dong H.L."/>
            <person name="Shu W.S."/>
        </authorList>
    </citation>
    <scope>NUCLEOTIDE SEQUENCE [LARGE SCALE GENOMIC DNA]</scope>
    <source>
        <strain evidence="6">AP2</strain>
    </source>
</reference>
<dbReference type="CDD" id="cd06262">
    <property type="entry name" value="metallo-hydrolase-like_MBL-fold"/>
    <property type="match status" value="1"/>
</dbReference>
<dbReference type="Pfam" id="PF00753">
    <property type="entry name" value="Lactamase_B"/>
    <property type="match status" value="1"/>
</dbReference>
<dbReference type="GO" id="GO:0046872">
    <property type="term" value="F:metal ion binding"/>
    <property type="evidence" value="ECO:0007669"/>
    <property type="project" value="UniProtKB-KW"/>
</dbReference>
<feature type="domain" description="Metallo-beta-lactamase" evidence="5">
    <location>
        <begin position="8"/>
        <end position="189"/>
    </location>
</feature>
<evidence type="ECO:0000313" key="7">
    <source>
        <dbReference type="Proteomes" id="UP000316562"/>
    </source>
</evidence>
<evidence type="ECO:0000256" key="1">
    <source>
        <dbReference type="ARBA" id="ARBA00001947"/>
    </source>
</evidence>
<evidence type="ECO:0000256" key="2">
    <source>
        <dbReference type="ARBA" id="ARBA00022723"/>
    </source>
</evidence>
<dbReference type="InterPro" id="IPR051453">
    <property type="entry name" value="MBL_Glyoxalase_II"/>
</dbReference>
<accession>A0A519BJK9</accession>
<keyword evidence="4" id="KW-0862">Zinc</keyword>
<keyword evidence="2" id="KW-0479">Metal-binding</keyword>
<keyword evidence="3 6" id="KW-0378">Hydrolase</keyword>
<dbReference type="PANTHER" id="PTHR46233:SF3">
    <property type="entry name" value="HYDROXYACYLGLUTATHIONE HYDROLASE GLOC"/>
    <property type="match status" value="1"/>
</dbReference>
<dbReference type="AlphaFoldDB" id="A0A519BJK9"/>
<dbReference type="InterPro" id="IPR001279">
    <property type="entry name" value="Metallo-B-lactamas"/>
</dbReference>
<dbReference type="Gene3D" id="3.60.15.10">
    <property type="entry name" value="Ribonuclease Z/Hydroxyacylglutathione hydrolase-like"/>
    <property type="match status" value="1"/>
</dbReference>
<dbReference type="SMART" id="SM00849">
    <property type="entry name" value="Lactamase_B"/>
    <property type="match status" value="1"/>
</dbReference>
<evidence type="ECO:0000259" key="5">
    <source>
        <dbReference type="SMART" id="SM00849"/>
    </source>
</evidence>
<evidence type="ECO:0000313" key="6">
    <source>
        <dbReference type="EMBL" id="RZD17458.1"/>
    </source>
</evidence>
<dbReference type="GO" id="GO:0016787">
    <property type="term" value="F:hydrolase activity"/>
    <property type="evidence" value="ECO:0007669"/>
    <property type="project" value="UniProtKB-KW"/>
</dbReference>
<proteinExistence type="predicted"/>
<dbReference type="InterPro" id="IPR036866">
    <property type="entry name" value="RibonucZ/Hydroxyglut_hydro"/>
</dbReference>
<dbReference type="EMBL" id="SGBC01000001">
    <property type="protein sequence ID" value="RZD17458.1"/>
    <property type="molecule type" value="Genomic_DNA"/>
</dbReference>
<name>A0A519BJK9_ACIG2</name>
<gene>
    <name evidence="6" type="ORF">EVJ46_03790</name>
</gene>
<dbReference type="Proteomes" id="UP000316562">
    <property type="component" value="Unassembled WGS sequence"/>
</dbReference>
<evidence type="ECO:0000256" key="4">
    <source>
        <dbReference type="ARBA" id="ARBA00022833"/>
    </source>
</evidence>
<organism evidence="6 7">
    <name type="scientific">Acididesulfobacter guangdongensis</name>
    <dbReference type="NCBI Taxonomy" id="2597225"/>
    <lineage>
        <taxon>Bacteria</taxon>
        <taxon>Deltaproteobacteria</taxon>
        <taxon>Candidatus Acidulodesulfobacterales</taxon>
        <taxon>Candidatus Acididesulfobacter</taxon>
    </lineage>
</organism>
<dbReference type="SUPFAM" id="SSF56281">
    <property type="entry name" value="Metallo-hydrolase/oxidoreductase"/>
    <property type="match status" value="1"/>
</dbReference>
<dbReference type="PANTHER" id="PTHR46233">
    <property type="entry name" value="HYDROXYACYLGLUTATHIONE HYDROLASE GLOC"/>
    <property type="match status" value="1"/>
</dbReference>
<protein>
    <submittedName>
        <fullName evidence="6">MBL fold metallo-hydrolase</fullName>
    </submittedName>
</protein>
<evidence type="ECO:0000256" key="3">
    <source>
        <dbReference type="ARBA" id="ARBA00022801"/>
    </source>
</evidence>